<keyword evidence="3" id="KW-1185">Reference proteome</keyword>
<dbReference type="Proteomes" id="UP001316189">
    <property type="component" value="Chromosome"/>
</dbReference>
<evidence type="ECO:0000313" key="3">
    <source>
        <dbReference type="Proteomes" id="UP001316189"/>
    </source>
</evidence>
<protein>
    <submittedName>
        <fullName evidence="2">Uncharacterized protein</fullName>
    </submittedName>
</protein>
<keyword evidence="1" id="KW-1133">Transmembrane helix</keyword>
<evidence type="ECO:0000256" key="1">
    <source>
        <dbReference type="SAM" id="Phobius"/>
    </source>
</evidence>
<sequence length="304" mass="32165">MARRHRHRWGQRLARGVGAALVLLAVLAAGIVVVVLVLVRSEPPKVTAERCVVQIDGTSWVLSPEQAGNAALLSSTAIRRGLPARAVTIAIATALQESRLINIDYGDRDSVGLFQQRPSQGWGAVEQIMDPVYSTNAFYDGLVKVQGYEQLPITEAAQAVQRSGFPDAYAQHEGRSRAWASALTGFSPGALTCTLREPSGPGSAPAFTARVERDYGALPASSSTGEDGITTVVLDTTPLAHGVTGDQERFAWAVAQWSVAVAAEQQVTRVSVDGETWSRDTGAWAPAGRVLPAGEVRVTLAGDA</sequence>
<accession>A0ABY5L0E7</accession>
<organism evidence="2 3">
    <name type="scientific">Cellulomonas chengniuliangii</name>
    <dbReference type="NCBI Taxonomy" id="2968084"/>
    <lineage>
        <taxon>Bacteria</taxon>
        <taxon>Bacillati</taxon>
        <taxon>Actinomycetota</taxon>
        <taxon>Actinomycetes</taxon>
        <taxon>Micrococcales</taxon>
        <taxon>Cellulomonadaceae</taxon>
        <taxon>Cellulomonas</taxon>
    </lineage>
</organism>
<keyword evidence="1" id="KW-0812">Transmembrane</keyword>
<reference evidence="2 3" key="1">
    <citation type="submission" date="2022-07" db="EMBL/GenBank/DDBJ databases">
        <title>Novel species in genus cellulomonas.</title>
        <authorList>
            <person name="Ye L."/>
        </authorList>
    </citation>
    <scope>NUCLEOTIDE SEQUENCE [LARGE SCALE GENOMIC DNA]</scope>
    <source>
        <strain evidence="3">zg-Y338</strain>
    </source>
</reference>
<evidence type="ECO:0000313" key="2">
    <source>
        <dbReference type="EMBL" id="UUI76159.1"/>
    </source>
</evidence>
<gene>
    <name evidence="2" type="ORF">NP064_04440</name>
</gene>
<feature type="transmembrane region" description="Helical" evidence="1">
    <location>
        <begin position="12"/>
        <end position="39"/>
    </location>
</feature>
<dbReference type="RefSeq" id="WP_227567719.1">
    <property type="nucleotide sequence ID" value="NZ_CP101988.1"/>
</dbReference>
<name>A0ABY5L0E7_9CELL</name>
<keyword evidence="1" id="KW-0472">Membrane</keyword>
<proteinExistence type="predicted"/>
<dbReference type="EMBL" id="CP101988">
    <property type="protein sequence ID" value="UUI76159.1"/>
    <property type="molecule type" value="Genomic_DNA"/>
</dbReference>